<reference evidence="5" key="1">
    <citation type="journal article" date="2019" name="Int. J. Syst. Evol. Microbiol.">
        <title>The Global Catalogue of Microorganisms (GCM) 10K type strain sequencing project: providing services to taxonomists for standard genome sequencing and annotation.</title>
        <authorList>
            <consortium name="The Broad Institute Genomics Platform"/>
            <consortium name="The Broad Institute Genome Sequencing Center for Infectious Disease"/>
            <person name="Wu L."/>
            <person name="Ma J."/>
        </authorList>
    </citation>
    <scope>NUCLEOTIDE SEQUENCE [LARGE SCALE GENOMIC DNA]</scope>
    <source>
        <strain evidence="5">JCM 17459</strain>
    </source>
</reference>
<dbReference type="InterPro" id="IPR036291">
    <property type="entry name" value="NAD(P)-bd_dom_sf"/>
</dbReference>
<organism evidence="4 5">
    <name type="scientific">Georgenia daeguensis</name>
    <dbReference type="NCBI Taxonomy" id="908355"/>
    <lineage>
        <taxon>Bacteria</taxon>
        <taxon>Bacillati</taxon>
        <taxon>Actinomycetota</taxon>
        <taxon>Actinomycetes</taxon>
        <taxon>Micrococcales</taxon>
        <taxon>Bogoriellaceae</taxon>
        <taxon>Georgenia</taxon>
    </lineage>
</organism>
<dbReference type="PANTHER" id="PTHR11092:SF0">
    <property type="entry name" value="EPIMERASE FAMILY PROTEIN SDR39U1"/>
    <property type="match status" value="1"/>
</dbReference>
<accession>A0ABP8EQ52</accession>
<comment type="caution">
    <text evidence="4">The sequence shown here is derived from an EMBL/GenBank/DDBJ whole genome shotgun (WGS) entry which is preliminary data.</text>
</comment>
<dbReference type="RefSeq" id="WP_345037309.1">
    <property type="nucleotide sequence ID" value="NZ_BAABBA010000002.1"/>
</dbReference>
<sequence>MASAAVHTAPAVPRAAQSRTVLVAGASGFLGHHLVRHLRRRGDSVRRLVRREPRGPEEIRWDPADGTLEPTALTGVDVVVNLGGASLGRLPWTSAYKEEILRSRVDGARVLAESVAHAVSRGRRPVRFLQASGTDFYGDRGEQLLTEAGRPGDGFLAEVCRRWEAATTPAADAGADVVLLRTSPALAPSGGAIAPLTRLIRLGLGGPIAGGRQWFPWITLADHVRAQLHLMDSTLTGPVNLSAPGTARQGELVDALASAMRRPAVVHAPRWALALAGRDFADFLAASRRVEPRALLDDGFTFSHPDLAAAAPWVADRDRHGRR</sequence>
<dbReference type="PANTHER" id="PTHR11092">
    <property type="entry name" value="SUGAR NUCLEOTIDE EPIMERASE RELATED"/>
    <property type="match status" value="1"/>
</dbReference>
<dbReference type="EMBL" id="BAABBA010000002">
    <property type="protein sequence ID" value="GAA4286149.1"/>
    <property type="molecule type" value="Genomic_DNA"/>
</dbReference>
<dbReference type="NCBIfam" id="TIGR01777">
    <property type="entry name" value="yfcH"/>
    <property type="match status" value="1"/>
</dbReference>
<feature type="domain" description="DUF1731" evidence="3">
    <location>
        <begin position="268"/>
        <end position="310"/>
    </location>
</feature>
<evidence type="ECO:0000313" key="4">
    <source>
        <dbReference type="EMBL" id="GAA4286149.1"/>
    </source>
</evidence>
<dbReference type="Proteomes" id="UP001499841">
    <property type="component" value="Unassembled WGS sequence"/>
</dbReference>
<feature type="domain" description="NAD-dependent epimerase/dehydratase" evidence="2">
    <location>
        <begin position="21"/>
        <end position="233"/>
    </location>
</feature>
<name>A0ABP8EQ52_9MICO</name>
<dbReference type="InterPro" id="IPR001509">
    <property type="entry name" value="Epimerase_deHydtase"/>
</dbReference>
<protein>
    <submittedName>
        <fullName evidence="4">TIGR01777 family oxidoreductase</fullName>
    </submittedName>
</protein>
<dbReference type="InterPro" id="IPR010099">
    <property type="entry name" value="SDR39U1"/>
</dbReference>
<evidence type="ECO:0000313" key="5">
    <source>
        <dbReference type="Proteomes" id="UP001499841"/>
    </source>
</evidence>
<proteinExistence type="inferred from homology"/>
<dbReference type="Pfam" id="PF08338">
    <property type="entry name" value="DUF1731"/>
    <property type="match status" value="1"/>
</dbReference>
<evidence type="ECO:0000256" key="1">
    <source>
        <dbReference type="ARBA" id="ARBA00009353"/>
    </source>
</evidence>
<dbReference type="Pfam" id="PF01370">
    <property type="entry name" value="Epimerase"/>
    <property type="match status" value="1"/>
</dbReference>
<evidence type="ECO:0000259" key="3">
    <source>
        <dbReference type="Pfam" id="PF08338"/>
    </source>
</evidence>
<evidence type="ECO:0000259" key="2">
    <source>
        <dbReference type="Pfam" id="PF01370"/>
    </source>
</evidence>
<gene>
    <name evidence="4" type="ORF">GCM10022262_05080</name>
</gene>
<keyword evidence="5" id="KW-1185">Reference proteome</keyword>
<dbReference type="Gene3D" id="3.40.50.720">
    <property type="entry name" value="NAD(P)-binding Rossmann-like Domain"/>
    <property type="match status" value="1"/>
</dbReference>
<comment type="similarity">
    <text evidence="1">Belongs to the NAD(P)-dependent epimerase/dehydratase family. SDR39U1 subfamily.</text>
</comment>
<dbReference type="SUPFAM" id="SSF51735">
    <property type="entry name" value="NAD(P)-binding Rossmann-fold domains"/>
    <property type="match status" value="1"/>
</dbReference>
<dbReference type="InterPro" id="IPR013549">
    <property type="entry name" value="DUF1731"/>
</dbReference>